<dbReference type="EMBL" id="FN596500">
    <property type="protein sequence ID" value="CCB59853.1"/>
    <property type="molecule type" value="Genomic_DNA"/>
</dbReference>
<keyword evidence="3" id="KW-1185">Reference proteome</keyword>
<gene>
    <name evidence="2" type="ordered locus">VIT_05s0102g00670</name>
</gene>
<dbReference type="AlphaFoldDB" id="F6HYT9"/>
<dbReference type="Proteomes" id="UP000009183">
    <property type="component" value="Chromosome 5"/>
</dbReference>
<dbReference type="eggNOG" id="KOG1181">
    <property type="taxonomic scope" value="Eukaryota"/>
</dbReference>
<name>F6HYT9_VITVI</name>
<feature type="region of interest" description="Disordered" evidence="1">
    <location>
        <begin position="146"/>
        <end position="168"/>
    </location>
</feature>
<accession>F6HYT9</accession>
<dbReference type="HOGENOM" id="CLU_895483_0_0_1"/>
<evidence type="ECO:0000313" key="2">
    <source>
        <dbReference type="EMBL" id="CCB59853.1"/>
    </source>
</evidence>
<protein>
    <submittedName>
        <fullName evidence="2">Uncharacterized protein</fullName>
    </submittedName>
</protein>
<dbReference type="PANTHER" id="PTHR48304">
    <property type="entry name" value="QLQ DOMAIN-CONTAINING PROTEIN"/>
    <property type="match status" value="1"/>
</dbReference>
<organism evidence="2 3">
    <name type="scientific">Vitis vinifera</name>
    <name type="common">Grape</name>
    <dbReference type="NCBI Taxonomy" id="29760"/>
    <lineage>
        <taxon>Eukaryota</taxon>
        <taxon>Viridiplantae</taxon>
        <taxon>Streptophyta</taxon>
        <taxon>Embryophyta</taxon>
        <taxon>Tracheophyta</taxon>
        <taxon>Spermatophyta</taxon>
        <taxon>Magnoliopsida</taxon>
        <taxon>eudicotyledons</taxon>
        <taxon>Gunneridae</taxon>
        <taxon>Pentapetalae</taxon>
        <taxon>rosids</taxon>
        <taxon>Vitales</taxon>
        <taxon>Vitaceae</taxon>
        <taxon>Viteae</taxon>
        <taxon>Vitis</taxon>
    </lineage>
</organism>
<reference evidence="3" key="1">
    <citation type="journal article" date="2007" name="Nature">
        <title>The grapevine genome sequence suggests ancestral hexaploidization in major angiosperm phyla.</title>
        <authorList>
            <consortium name="The French-Italian Public Consortium for Grapevine Genome Characterization."/>
            <person name="Jaillon O."/>
            <person name="Aury J.-M."/>
            <person name="Noel B."/>
            <person name="Policriti A."/>
            <person name="Clepet C."/>
            <person name="Casagrande A."/>
            <person name="Choisne N."/>
            <person name="Aubourg S."/>
            <person name="Vitulo N."/>
            <person name="Jubin C."/>
            <person name="Vezzi A."/>
            <person name="Legeai F."/>
            <person name="Hugueney P."/>
            <person name="Dasilva C."/>
            <person name="Horner D."/>
            <person name="Mica E."/>
            <person name="Jublot D."/>
            <person name="Poulain J."/>
            <person name="Bruyere C."/>
            <person name="Billault A."/>
            <person name="Segurens B."/>
            <person name="Gouyvenoux M."/>
            <person name="Ugarte E."/>
            <person name="Cattonaro F."/>
            <person name="Anthouard V."/>
            <person name="Vico V."/>
            <person name="Del Fabbro C."/>
            <person name="Alaux M."/>
            <person name="Di Gaspero G."/>
            <person name="Dumas V."/>
            <person name="Felice N."/>
            <person name="Paillard S."/>
            <person name="Juman I."/>
            <person name="Moroldo M."/>
            <person name="Scalabrin S."/>
            <person name="Canaguier A."/>
            <person name="Le Clainche I."/>
            <person name="Malacrida G."/>
            <person name="Durand E."/>
            <person name="Pesole G."/>
            <person name="Laucou V."/>
            <person name="Chatelet P."/>
            <person name="Merdinoglu D."/>
            <person name="Delledonne M."/>
            <person name="Pezzotti M."/>
            <person name="Lecharny A."/>
            <person name="Scarpelli C."/>
            <person name="Artiguenave F."/>
            <person name="Pe M.E."/>
            <person name="Valle G."/>
            <person name="Morgante M."/>
            <person name="Caboche M."/>
            <person name="Adam-Blondon A.-F."/>
            <person name="Weissenbach J."/>
            <person name="Quetier F."/>
            <person name="Wincker P."/>
        </authorList>
    </citation>
    <scope>NUCLEOTIDE SEQUENCE [LARGE SCALE GENOMIC DNA]</scope>
    <source>
        <strain evidence="3">cv. Pinot noir / PN40024</strain>
    </source>
</reference>
<feature type="region of interest" description="Disordered" evidence="1">
    <location>
        <begin position="1"/>
        <end position="23"/>
    </location>
</feature>
<dbReference type="PaxDb" id="29760-VIT_05s0102g00670.t01"/>
<feature type="compositionally biased region" description="Polar residues" evidence="1">
    <location>
        <begin position="157"/>
        <end position="168"/>
    </location>
</feature>
<dbReference type="PANTHER" id="PTHR48304:SF1">
    <property type="entry name" value="QLQ DOMAIN-CONTAINING PROTEIN"/>
    <property type="match status" value="1"/>
</dbReference>
<dbReference type="InParanoid" id="F6HYT9"/>
<proteinExistence type="predicted"/>
<evidence type="ECO:0000256" key="1">
    <source>
        <dbReference type="SAM" id="MobiDB-lite"/>
    </source>
</evidence>
<sequence length="311" mass="33714">MDYDDNDFQSQNLQLAGEGSAKFPPVLGPYALPKRNNVWSEATSSESVEMLLKSVGEEEIIPGQTSVKDSGACDELGSITKQMEHNLKPDNSNLSNVGNVIDSGPTIRPYEFLGSFSVLNDAGKKLPQIEDTSKLMKHPLYLDSKESRGEGNAVETRASNVEGPSSTIVKGDSELNVVEGCSEGVKESVQESKCEELVLSKDTEMVNQFTGNMHGGSPIASKGESSFLGHAVEVSNRNAENCAILEQKMDSHVQLTYGKSSFVKKKDDLLESGNQLNSEISTSHLDTSLLSEVTNKLSEEQLEGEGYKDLE</sequence>
<dbReference type="STRING" id="29760.F6HYT9"/>
<evidence type="ECO:0000313" key="3">
    <source>
        <dbReference type="Proteomes" id="UP000009183"/>
    </source>
</evidence>